<name>A0A6J2X9Q7_SITOR</name>
<dbReference type="GeneID" id="115876378"/>
<feature type="domain" description="SSD" evidence="3">
    <location>
        <begin position="313"/>
        <end position="473"/>
    </location>
</feature>
<accession>A0A6J2X9Q7</accession>
<proteinExistence type="inferred from homology"/>
<dbReference type="InterPro" id="IPR053958">
    <property type="entry name" value="HMGCR/SNAP/NPC1-like_SSD"/>
</dbReference>
<dbReference type="AlphaFoldDB" id="A0A6J2X9Q7"/>
<organism evidence="4 5">
    <name type="scientific">Sitophilus oryzae</name>
    <name type="common">Rice weevil</name>
    <name type="synonym">Curculio oryzae</name>
    <dbReference type="NCBI Taxonomy" id="7048"/>
    <lineage>
        <taxon>Eukaryota</taxon>
        <taxon>Metazoa</taxon>
        <taxon>Ecdysozoa</taxon>
        <taxon>Arthropoda</taxon>
        <taxon>Hexapoda</taxon>
        <taxon>Insecta</taxon>
        <taxon>Pterygota</taxon>
        <taxon>Neoptera</taxon>
        <taxon>Endopterygota</taxon>
        <taxon>Coleoptera</taxon>
        <taxon>Polyphaga</taxon>
        <taxon>Cucujiformia</taxon>
        <taxon>Curculionidae</taxon>
        <taxon>Dryophthorinae</taxon>
        <taxon>Sitophilus</taxon>
    </lineage>
</organism>
<dbReference type="PROSITE" id="PS50156">
    <property type="entry name" value="SSD"/>
    <property type="match status" value="1"/>
</dbReference>
<dbReference type="PANTHER" id="PTHR10796">
    <property type="entry name" value="PATCHED-RELATED"/>
    <property type="match status" value="1"/>
</dbReference>
<evidence type="ECO:0000256" key="1">
    <source>
        <dbReference type="ARBA" id="ARBA00005585"/>
    </source>
</evidence>
<dbReference type="RefSeq" id="XP_030747983.1">
    <property type="nucleotide sequence ID" value="XM_030892123.1"/>
</dbReference>
<dbReference type="GO" id="GO:0016020">
    <property type="term" value="C:membrane"/>
    <property type="evidence" value="ECO:0007669"/>
    <property type="project" value="TreeGrafter"/>
</dbReference>
<dbReference type="InterPro" id="IPR051697">
    <property type="entry name" value="Patched_domain-protein"/>
</dbReference>
<dbReference type="SUPFAM" id="SSF82866">
    <property type="entry name" value="Multidrug efflux transporter AcrB transmembrane domain"/>
    <property type="match status" value="2"/>
</dbReference>
<feature type="transmembrane region" description="Helical" evidence="2">
    <location>
        <begin position="319"/>
        <end position="337"/>
    </location>
</feature>
<dbReference type="Proteomes" id="UP000504635">
    <property type="component" value="Unplaced"/>
</dbReference>
<feature type="transmembrane region" description="Helical" evidence="2">
    <location>
        <begin position="420"/>
        <end position="442"/>
    </location>
</feature>
<dbReference type="KEGG" id="soy:115876378"/>
<dbReference type="InterPro" id="IPR000731">
    <property type="entry name" value="SSD"/>
</dbReference>
<sequence>MVCDILRKNVFQKFTYGVVTTTEAFFYRLGIAIAKQPIKTIIICWIAVFLSSFGFLRFHQEKNPLKLWVPPHTTFIRDSEWLMKTFQRGFSDEAVILVDDDVLTPKVISKLADIHNQIMSSKSENNITMNDVCFRIPRVDRTLLKLLMTDSEYETDPSIQMSPALYCSFIEAMKSQCYTKSILELWDYNMTKIAALTKDDIVNAVNTYDKNLIFGKLKSYEELLGGIVRNETGHIIKAAAIQNYWLLLVNFSSVDMDKAGNMAGTGEWASEEALEWEIIFLDLMANISKTLDGFYYFAGRSFGDISNNSMFQDIDKLCLGVFIMVLYVQFVISKFNWLEARIVLGSAGLMVILMGFIVGAGLCSLFGVFYGPVHLSLPFLLMGLGVDDMLVIMSCWDELTQEEKRLPMHERIGLMLKHGGVSITITSFTDVIAFIIGSSTILPCLESFCIYAAVGVFMTFVFALTFFTACFVLDQKRFEDNRNGIIPCISHENYKPNQCSQSNITNRVIATIYSKVILTKPGKIFVVLITLVCLGFSTESALKLEQRFDPKWFLPKGTHLVDFLAAKEQYYPDAGWDVSMYMGALEYNQELIRIKDAVDKLENMTGFVSNVMSWVDPFRTFVLVNFKHDIYKEDLDEGRFSVFLSKFLHSPRYAKYQGNFVFETDLECGAPIPKIKMSSIDFNMKRFSDPRDHIKPMHQIQDVAENANFTTGDRFATTWSKFFAMWITDELIDVEVMRNLELALICVMACTILLIADWQICFWIFVCVLITMINVCGFMQRWGLTIDLVSCIGLELAIGLCVDYATHIGHTFLTVHEGSRHERTMRTVTSIGSAVLYGGLSTFIGICMMSQSDAYTFQSFFKIFLLVIIFGLFHGTIFLPVMLSWIGPRPYQTKSKPIPQDDVIENCTELT</sequence>
<keyword evidence="4" id="KW-1185">Reference proteome</keyword>
<feature type="transmembrane region" description="Helical" evidence="2">
    <location>
        <begin position="349"/>
        <end position="371"/>
    </location>
</feature>
<keyword evidence="2" id="KW-0472">Membrane</keyword>
<evidence type="ECO:0000313" key="5">
    <source>
        <dbReference type="RefSeq" id="XP_030747983.1"/>
    </source>
</evidence>
<feature type="transmembrane region" description="Helical" evidence="2">
    <location>
        <begin position="828"/>
        <end position="851"/>
    </location>
</feature>
<evidence type="ECO:0000259" key="3">
    <source>
        <dbReference type="PROSITE" id="PS50156"/>
    </source>
</evidence>
<feature type="transmembrane region" description="Helical" evidence="2">
    <location>
        <begin position="448"/>
        <end position="473"/>
    </location>
</feature>
<keyword evidence="2" id="KW-1133">Transmembrane helix</keyword>
<feature type="transmembrane region" description="Helical" evidence="2">
    <location>
        <begin position="38"/>
        <end position="56"/>
    </location>
</feature>
<gene>
    <name evidence="5" type="primary">LOC115876378</name>
</gene>
<keyword evidence="2" id="KW-0812">Transmembrane</keyword>
<reference evidence="5" key="1">
    <citation type="submission" date="2025-08" db="UniProtKB">
        <authorList>
            <consortium name="RefSeq"/>
        </authorList>
    </citation>
    <scope>IDENTIFICATION</scope>
    <source>
        <tissue evidence="5">Gonads</tissue>
    </source>
</reference>
<comment type="similarity">
    <text evidence="1">Belongs to the patched family.</text>
</comment>
<dbReference type="InParanoid" id="A0A6J2X9Q7"/>
<feature type="transmembrane region" description="Helical" evidence="2">
    <location>
        <begin position="863"/>
        <end position="886"/>
    </location>
</feature>
<dbReference type="Pfam" id="PF12349">
    <property type="entry name" value="Sterol-sensing"/>
    <property type="match status" value="1"/>
</dbReference>
<dbReference type="OrthoDB" id="6510177at2759"/>
<protein>
    <submittedName>
        <fullName evidence="5">Protein patched homolog 1-like</fullName>
    </submittedName>
</protein>
<feature type="transmembrane region" description="Helical" evidence="2">
    <location>
        <begin position="762"/>
        <end position="779"/>
    </location>
</feature>
<evidence type="ECO:0000256" key="2">
    <source>
        <dbReference type="SAM" id="Phobius"/>
    </source>
</evidence>
<dbReference type="PANTHER" id="PTHR10796:SF130">
    <property type="entry name" value="PATCHED DOMAIN-CONTAINING PROTEIN 3-LIKE PROTEIN"/>
    <property type="match status" value="1"/>
</dbReference>
<evidence type="ECO:0000313" key="4">
    <source>
        <dbReference type="Proteomes" id="UP000504635"/>
    </source>
</evidence>
<dbReference type="Gene3D" id="1.20.1640.10">
    <property type="entry name" value="Multidrug efflux transporter AcrB transmembrane domain"/>
    <property type="match status" value="2"/>
</dbReference>